<protein>
    <submittedName>
        <fullName evidence="2">Uncharacterized protein</fullName>
    </submittedName>
</protein>
<dbReference type="AlphaFoldDB" id="A0A1B1TE08"/>
<keyword evidence="1" id="KW-1133">Transmembrane helix</keyword>
<reference evidence="2" key="1">
    <citation type="submission" date="2014-11" db="EMBL/GenBank/DDBJ databases">
        <authorList>
            <person name="Zhu J."/>
            <person name="Qi W."/>
            <person name="Song R."/>
        </authorList>
    </citation>
    <scope>NUCLEOTIDE SEQUENCE</scope>
</reference>
<reference evidence="2" key="2">
    <citation type="journal article" date="2015" name="ISME J.">
        <title>A new class of marine Euryarchaeota group II from the Mediterranean deep chlorophyll maximum.</title>
        <authorList>
            <person name="Martin-Cuadrado A.B."/>
            <person name="Garcia-Heredia I."/>
            <person name="Molto A.G."/>
            <person name="Lopez-Ubeda R."/>
            <person name="Kimes N."/>
            <person name="Lopez-Garcia P."/>
            <person name="Moreira D."/>
            <person name="Rodriguez-Valera F."/>
        </authorList>
    </citation>
    <scope>NUCLEOTIDE SEQUENCE</scope>
</reference>
<evidence type="ECO:0000256" key="1">
    <source>
        <dbReference type="SAM" id="Phobius"/>
    </source>
</evidence>
<organism evidence="2">
    <name type="scientific">uncultured Poseidoniia archaeon</name>
    <dbReference type="NCBI Taxonomy" id="1697135"/>
    <lineage>
        <taxon>Archaea</taxon>
        <taxon>Methanobacteriati</taxon>
        <taxon>Thermoplasmatota</taxon>
        <taxon>Candidatus Poseidoniia</taxon>
        <taxon>environmental samples</taxon>
    </lineage>
</organism>
<accession>A0A1B1TE08</accession>
<name>A0A1B1TE08_9ARCH</name>
<feature type="transmembrane region" description="Helical" evidence="1">
    <location>
        <begin position="500"/>
        <end position="518"/>
    </location>
</feature>
<dbReference type="EMBL" id="KP211890">
    <property type="protein sequence ID" value="ANV80503.1"/>
    <property type="molecule type" value="Genomic_DNA"/>
</dbReference>
<evidence type="ECO:0000313" key="2">
    <source>
        <dbReference type="EMBL" id="ANV80503.1"/>
    </source>
</evidence>
<proteinExistence type="predicted"/>
<sequence length="616" mass="70645">MLTMILAISCTLIGVNAQSEEKIEMFSYSINTTGPVWLEYNCQQTACQGMELIVNNSGLIHRNSDPHTVEWEGMVEGNISWQLMVEENISEGLIGFDSIISNEVWSEKKDLPDIVPSPSEQEDFEEIETFSQCQMNRCQSNDFEAEGVFFTGALESLNDKDAIRIVGNEGDVLLMPNFRSSSEMEIEIWMRNDEIKERIESINSGHDTEYFFEYPEGELWLRVIASVETEYSTYEFKIVRYDANRESLDLRELTNPWTHGDALAFNDTYHGHISASDAEGDSILIELGSKMKINPICHFSYDFMMDIVIHEINSIEIKYLENISSCPEIINSTYLTNSIEFRIKSNVTQPWSIKINTDSYGDGKNIGDAPDFIWQPGARDGRWDLVDPGMGEYSGNLGIQDYIDIFAFEITHENGSKVYFNDTEGEVSFKILVLNQTSGAIINSTDNSAIIVPQGIHAIRIEKNNSSSDIVNYRFRAPEIREYQIENRELEDLSRLFTNFYIIAGVMFLTPMIIVIWWNRNTIFKGDKNNIHIEQHELMMLNRLKDRIVKKIDKEIILSSLHQLGDSPWDSVIQEWGKPSLRHMTENLEICLWKISNLDILLGIKINKICMEFGSD</sequence>
<keyword evidence="1" id="KW-0472">Membrane</keyword>
<keyword evidence="1" id="KW-0812">Transmembrane</keyword>